<dbReference type="AlphaFoldDB" id="S9VA51"/>
<keyword evidence="3" id="KW-1185">Reference proteome</keyword>
<accession>S9VA51</accession>
<reference evidence="2 3" key="1">
    <citation type="journal article" date="2013" name="PLoS ONE">
        <title>Predicting the Proteins of Angomonas deanei, Strigomonas culicis and Their Respective Endosymbionts Reveals New Aspects of the Trypanosomatidae Family.</title>
        <authorList>
            <person name="Motta M.C."/>
            <person name="Martins A.C."/>
            <person name="de Souza S.S."/>
            <person name="Catta-Preta C.M."/>
            <person name="Silva R."/>
            <person name="Klein C.C."/>
            <person name="de Almeida L.G."/>
            <person name="de Lima Cunha O."/>
            <person name="Ciapina L.P."/>
            <person name="Brocchi M."/>
            <person name="Colabardini A.C."/>
            <person name="de Araujo Lima B."/>
            <person name="Machado C.R."/>
            <person name="de Almeida Soares C.M."/>
            <person name="Probst C.M."/>
            <person name="de Menezes C.B."/>
            <person name="Thompson C.E."/>
            <person name="Bartholomeu D.C."/>
            <person name="Gradia D.F."/>
            <person name="Pavoni D.P."/>
            <person name="Grisard E.C."/>
            <person name="Fantinatti-Garboggini F."/>
            <person name="Marchini F.K."/>
            <person name="Rodrigues-Luiz G.F."/>
            <person name="Wagner G."/>
            <person name="Goldman G.H."/>
            <person name="Fietto J.L."/>
            <person name="Elias M.C."/>
            <person name="Goldman M.H."/>
            <person name="Sagot M.F."/>
            <person name="Pereira M."/>
            <person name="Stoco P.H."/>
            <person name="de Mendonca-Neto R.P."/>
            <person name="Teixeira S.M."/>
            <person name="Maciel T.E."/>
            <person name="de Oliveira Mendes T.A."/>
            <person name="Urmenyi T.P."/>
            <person name="de Souza W."/>
            <person name="Schenkman S."/>
            <person name="de Vasconcelos A.T."/>
        </authorList>
    </citation>
    <scope>NUCLEOTIDE SEQUENCE [LARGE SCALE GENOMIC DNA]</scope>
</reference>
<dbReference type="GO" id="GO:0008168">
    <property type="term" value="F:methyltransferase activity"/>
    <property type="evidence" value="ECO:0007669"/>
    <property type="project" value="UniProtKB-KW"/>
</dbReference>
<proteinExistence type="predicted"/>
<protein>
    <submittedName>
        <fullName evidence="2">Polypeptide chain release factor methylase</fullName>
    </submittedName>
</protein>
<dbReference type="GO" id="GO:0032259">
    <property type="term" value="P:methylation"/>
    <property type="evidence" value="ECO:0007669"/>
    <property type="project" value="UniProtKB-KW"/>
</dbReference>
<evidence type="ECO:0000313" key="3">
    <source>
        <dbReference type="Proteomes" id="UP000015354"/>
    </source>
</evidence>
<evidence type="ECO:0000313" key="1">
    <source>
        <dbReference type="EMBL" id="EPY19843.1"/>
    </source>
</evidence>
<organism evidence="2 3">
    <name type="scientific">Strigomonas culicis</name>
    <dbReference type="NCBI Taxonomy" id="28005"/>
    <lineage>
        <taxon>Eukaryota</taxon>
        <taxon>Discoba</taxon>
        <taxon>Euglenozoa</taxon>
        <taxon>Kinetoplastea</taxon>
        <taxon>Metakinetoplastina</taxon>
        <taxon>Trypanosomatida</taxon>
        <taxon>Trypanosomatidae</taxon>
        <taxon>Strigomonadinae</taxon>
        <taxon>Strigomonas</taxon>
    </lineage>
</organism>
<evidence type="ECO:0000313" key="2">
    <source>
        <dbReference type="EMBL" id="EPY23866.1"/>
    </source>
</evidence>
<dbReference type="Gene3D" id="3.40.50.150">
    <property type="entry name" value="Vaccinia Virus protein VP39"/>
    <property type="match status" value="1"/>
</dbReference>
<keyword evidence="2" id="KW-0808">Transferase</keyword>
<keyword evidence="2" id="KW-0489">Methyltransferase</keyword>
<dbReference type="Proteomes" id="UP000015354">
    <property type="component" value="Unassembled WGS sequence"/>
</dbReference>
<dbReference type="EMBL" id="ATMH01009268">
    <property type="protein sequence ID" value="EPY19843.1"/>
    <property type="molecule type" value="Genomic_DNA"/>
</dbReference>
<reference evidence="2" key="2">
    <citation type="submission" date="2013-03" db="EMBL/GenBank/DDBJ databases">
        <authorList>
            <person name="Motta M.C.M."/>
            <person name="Martins A.C.A."/>
            <person name="Preta C.M.C.C."/>
            <person name="Silva R."/>
            <person name="de Souza S.S."/>
            <person name="Klein C.C."/>
            <person name="de Almeida L.G.P."/>
            <person name="Cunha O.L."/>
            <person name="Colabardini A.C."/>
            <person name="Lima B.A."/>
            <person name="Machado C.R."/>
            <person name="Soares C.M.A."/>
            <person name="de Menezes C.B.A."/>
            <person name="Bartolomeu D.C."/>
            <person name="Grisard E.C."/>
            <person name="Fantinatti-Garboggini F."/>
            <person name="Rodrigues-Luiz G.F."/>
            <person name="Wagner G."/>
            <person name="Goldman G.H."/>
            <person name="Fietto J.L.R."/>
            <person name="Ciapina L.P."/>
            <person name="Brocchi M."/>
            <person name="Elias M.C."/>
            <person name="Goldman M.H.S."/>
            <person name="Sagot M.-F."/>
            <person name="Pereira M."/>
            <person name="Stoco P.H."/>
            <person name="Teixeira S.M.R."/>
            <person name="de Mendonca-Neto R.P."/>
            <person name="Maciel T.E.F."/>
            <person name="Mendes T.A.O."/>
            <person name="Urmenyi T.P."/>
            <person name="Teixeira M.M.G."/>
            <person name="de Camargo E.F.P."/>
            <person name="de Sousa W."/>
            <person name="Schenkman S."/>
            <person name="de Vasconcelos A.T.R."/>
        </authorList>
    </citation>
    <scope>NUCLEOTIDE SEQUENCE</scope>
</reference>
<name>S9VA51_9TRYP</name>
<sequence length="552" mass="62981">MRRLTGVAGKQMAAYKRFLFLRPESTVGSAKFPLGYVPLDGSEPIDVVYSLVKEGHFVTSDQNIETIHNVYRGVSSLCRSEYPVLTSDDIKVCHLMLKKMESRILIKRDFWVLDDFNDAELNSSFGVQNLYFDNYKWSQVLWKRFQAFVEEYFPLSEHSHLRYSEYMELIKSFSVFEQGTHALPVLPKSVVLHPPYGVKIPSAFSLEPLLLYKNWLSNYRAVLSLNRALVCNAGSSVAAFATKLAGVSMVKAVDARPRAVKACRSDAKLNRKCENVSFQVATFFPGKALEKQGHSKRYDLVFFFPDEEIVNELHATEGVEYAPGTTGVSGSLEQFFENVSDYLADSGVAVVCCTNISSLLKPEEPHPIEYEIKVNRRFVLLDYFDSPLASKGPFKGSFSDPKIENTTSLRAKLRSELWVLHKIDSLNHFAAFHGIPGAKPPPNALKWKSKNTTKRRQQVLKNHVELMGGDWENYKARLIHSLREQSDVQEDDVAEAIRMTIDPSYPLELAKKSKNAVESRLREQELFHKDVSRSFTEKSPREFFDDHFRRLY</sequence>
<gene>
    <name evidence="2" type="ORF">STCU_07412</name>
    <name evidence="1" type="ORF">STCU_09268</name>
</gene>
<dbReference type="SUPFAM" id="SSF53335">
    <property type="entry name" value="S-adenosyl-L-methionine-dependent methyltransferases"/>
    <property type="match status" value="1"/>
</dbReference>
<comment type="caution">
    <text evidence="2">The sequence shown here is derived from an EMBL/GenBank/DDBJ whole genome shotgun (WGS) entry which is preliminary data.</text>
</comment>
<dbReference type="InterPro" id="IPR029063">
    <property type="entry name" value="SAM-dependent_MTases_sf"/>
</dbReference>
<dbReference type="OrthoDB" id="269112at2759"/>
<dbReference type="EMBL" id="ATMH01007412">
    <property type="protein sequence ID" value="EPY23866.1"/>
    <property type="molecule type" value="Genomic_DNA"/>
</dbReference>